<evidence type="ECO:0000313" key="2">
    <source>
        <dbReference type="EMBL" id="KXU36861.1"/>
    </source>
</evidence>
<keyword evidence="3" id="KW-1185">Reference proteome</keyword>
<organism evidence="2 3">
    <name type="scientific">Cephaloticoccus primus</name>
    <dbReference type="NCBI Taxonomy" id="1548207"/>
    <lineage>
        <taxon>Bacteria</taxon>
        <taxon>Pseudomonadati</taxon>
        <taxon>Verrucomicrobiota</taxon>
        <taxon>Opitutia</taxon>
        <taxon>Opitutales</taxon>
        <taxon>Opitutaceae</taxon>
        <taxon>Cephaloticoccus</taxon>
    </lineage>
</organism>
<evidence type="ECO:0000259" key="1">
    <source>
        <dbReference type="Pfam" id="PF00535"/>
    </source>
</evidence>
<accession>A0A139SQY3</accession>
<proteinExistence type="predicted"/>
<dbReference type="EMBL" id="LSZQ01000028">
    <property type="protein sequence ID" value="KXU36861.1"/>
    <property type="molecule type" value="Genomic_DNA"/>
</dbReference>
<sequence length="251" mass="28810">MPQSYRPIVLIPVYNHTARLPAIVETVRQADLPCLLIDDGSDMRCATIIDCVAQKGETDLIRLPQNSGKGAAVITGLQRCLEMQYTHALQIDADGQHDLSVITLFIETSKREPGALIGGMPIYGKDAPKNRLYGRWATRIWVWINTLSTNIPDGMCGFRIYPLRSTVDLIHAETLGKYMDFDTEILVRLAWRGVPMRWLPVRIYYPEDGISHFKLLRDNLRISWMHARLFFGMLLRLPKLLQQRWRNHRAA</sequence>
<feature type="domain" description="Glycosyltransferase 2-like" evidence="1">
    <location>
        <begin position="9"/>
        <end position="160"/>
    </location>
</feature>
<dbReference type="SUPFAM" id="SSF53448">
    <property type="entry name" value="Nucleotide-diphospho-sugar transferases"/>
    <property type="match status" value="1"/>
</dbReference>
<dbReference type="OrthoDB" id="9804335at2"/>
<comment type="caution">
    <text evidence="2">The sequence shown here is derived from an EMBL/GenBank/DDBJ whole genome shotgun (WGS) entry which is preliminary data.</text>
</comment>
<dbReference type="InterPro" id="IPR001173">
    <property type="entry name" value="Glyco_trans_2-like"/>
</dbReference>
<dbReference type="Proteomes" id="UP000070058">
    <property type="component" value="Unassembled WGS sequence"/>
</dbReference>
<dbReference type="RefSeq" id="WP_068629275.1">
    <property type="nucleotide sequence ID" value="NZ_LSZQ01000028.1"/>
</dbReference>
<dbReference type="GO" id="GO:0016740">
    <property type="term" value="F:transferase activity"/>
    <property type="evidence" value="ECO:0007669"/>
    <property type="project" value="UniProtKB-KW"/>
</dbReference>
<dbReference type="Gene3D" id="3.90.550.10">
    <property type="entry name" value="Spore Coat Polysaccharide Biosynthesis Protein SpsA, Chain A"/>
    <property type="match status" value="1"/>
</dbReference>
<reference evidence="3" key="1">
    <citation type="submission" date="2016-02" db="EMBL/GenBank/DDBJ databases">
        <authorList>
            <person name="Sanders J.G."/>
            <person name="Lin J.Y."/>
            <person name="Wertz J.T."/>
            <person name="Russell J.A."/>
            <person name="Moreau C.S."/>
            <person name="Powell S."/>
        </authorList>
    </citation>
    <scope>NUCLEOTIDE SEQUENCE [LARGE SCALE GENOMIC DNA]</scope>
    <source>
        <strain evidence="3">CAG34</strain>
    </source>
</reference>
<dbReference type="InterPro" id="IPR029044">
    <property type="entry name" value="Nucleotide-diphossugar_trans"/>
</dbReference>
<dbReference type="PANTHER" id="PTHR10859:SF91">
    <property type="entry name" value="DOLICHYL-PHOSPHATE BETA-GLUCOSYLTRANSFERASE"/>
    <property type="match status" value="1"/>
</dbReference>
<evidence type="ECO:0000313" key="3">
    <source>
        <dbReference type="Proteomes" id="UP000070058"/>
    </source>
</evidence>
<keyword evidence="2" id="KW-0808">Transferase</keyword>
<dbReference type="STRING" id="1548207.AXK11_03485"/>
<name>A0A139SQY3_9BACT</name>
<dbReference type="Pfam" id="PF00535">
    <property type="entry name" value="Glycos_transf_2"/>
    <property type="match status" value="1"/>
</dbReference>
<dbReference type="AlphaFoldDB" id="A0A139SQY3"/>
<protein>
    <submittedName>
        <fullName evidence="2">Glycosyl transferase</fullName>
    </submittedName>
</protein>
<dbReference type="CDD" id="cd04179">
    <property type="entry name" value="DPM_DPG-synthase_like"/>
    <property type="match status" value="1"/>
</dbReference>
<gene>
    <name evidence="2" type="ORF">AXK11_03485</name>
</gene>
<dbReference type="PANTHER" id="PTHR10859">
    <property type="entry name" value="GLYCOSYL TRANSFERASE"/>
    <property type="match status" value="1"/>
</dbReference>
<dbReference type="GO" id="GO:0006487">
    <property type="term" value="P:protein N-linked glycosylation"/>
    <property type="evidence" value="ECO:0007669"/>
    <property type="project" value="TreeGrafter"/>
</dbReference>